<dbReference type="InterPro" id="IPR019775">
    <property type="entry name" value="WD40_repeat_CS"/>
</dbReference>
<accession>A0A6C0D8F1</accession>
<dbReference type="SMART" id="SM00320">
    <property type="entry name" value="WD40"/>
    <property type="match status" value="5"/>
</dbReference>
<evidence type="ECO:0008006" key="5">
    <source>
        <dbReference type="Google" id="ProtNLM"/>
    </source>
</evidence>
<dbReference type="PANTHER" id="PTHR19848">
    <property type="entry name" value="WD40 REPEAT PROTEIN"/>
    <property type="match status" value="1"/>
</dbReference>
<dbReference type="AlphaFoldDB" id="A0A6C0D8F1"/>
<evidence type="ECO:0000256" key="1">
    <source>
        <dbReference type="ARBA" id="ARBA00022574"/>
    </source>
</evidence>
<sequence>MPALRTIRKIISHDPDHFVFARSASWSPDGNRILIGNNNGEICIQDWKRHENTIHDPIPCIAPSPLVHGDDPEDDNELLVVNYNADGSRIVSGSYNAQLKVWDSSTGERLKTLFCGDEILDAKISDDGNKIVILLDILDEDGGEIIIWNYLQTIPENGDEDDNIFHLFDEVGPEHMYVTCMDLNKNRIITGEIDENDLGYLCCWDLDSIQLLHRISLEHIGNELKDVIFDTNGTKIVTSSQDNKVRIWSTETWACLLTIDLDIGNVFGYPYTFFNVCFSPDGTKIACSTYNNHFIRVFNSDDGNEIIYYRHDRVVHSVKFSPDNERLLFLDDGNVYVWDLFTDIERKRTSNFRMGVMPLQRDEPRQLIDNKVKEALATKDISNEIMQHVSGGKSKNTLKNKQNKRRNTKRNTKRKSKRKSKRKNNKRK</sequence>
<dbReference type="EMBL" id="MN739549">
    <property type="protein sequence ID" value="QHT12713.1"/>
    <property type="molecule type" value="Genomic_DNA"/>
</dbReference>
<dbReference type="PROSITE" id="PS00678">
    <property type="entry name" value="WD_REPEATS_1"/>
    <property type="match status" value="1"/>
</dbReference>
<feature type="compositionally biased region" description="Basic residues" evidence="3">
    <location>
        <begin position="396"/>
        <end position="428"/>
    </location>
</feature>
<dbReference type="Pfam" id="PF00400">
    <property type="entry name" value="WD40"/>
    <property type="match status" value="3"/>
</dbReference>
<feature type="region of interest" description="Disordered" evidence="3">
    <location>
        <begin position="387"/>
        <end position="428"/>
    </location>
</feature>
<reference evidence="4" key="1">
    <citation type="journal article" date="2020" name="Nature">
        <title>Giant virus diversity and host interactions through global metagenomics.</title>
        <authorList>
            <person name="Schulz F."/>
            <person name="Roux S."/>
            <person name="Paez-Espino D."/>
            <person name="Jungbluth S."/>
            <person name="Walsh D.A."/>
            <person name="Denef V.J."/>
            <person name="McMahon K.D."/>
            <person name="Konstantinidis K.T."/>
            <person name="Eloe-Fadrosh E.A."/>
            <person name="Kyrpides N.C."/>
            <person name="Woyke T."/>
        </authorList>
    </citation>
    <scope>NUCLEOTIDE SEQUENCE</scope>
    <source>
        <strain evidence="4">GVMAG-M-3300023174-130</strain>
    </source>
</reference>
<dbReference type="SUPFAM" id="SSF50998">
    <property type="entry name" value="Quinoprotein alcohol dehydrogenase-like"/>
    <property type="match status" value="1"/>
</dbReference>
<protein>
    <recommendedName>
        <fullName evidence="5">Anaphase-promoting complex subunit 4 WD40 domain-containing protein</fullName>
    </recommendedName>
</protein>
<keyword evidence="1" id="KW-0853">WD repeat</keyword>
<proteinExistence type="predicted"/>
<dbReference type="InterPro" id="IPR015943">
    <property type="entry name" value="WD40/YVTN_repeat-like_dom_sf"/>
</dbReference>
<name>A0A6C0D8F1_9ZZZZ</name>
<evidence type="ECO:0000256" key="3">
    <source>
        <dbReference type="SAM" id="MobiDB-lite"/>
    </source>
</evidence>
<dbReference type="PANTHER" id="PTHR19848:SF8">
    <property type="entry name" value="F-BOX AND WD REPEAT DOMAIN CONTAINING 7"/>
    <property type="match status" value="1"/>
</dbReference>
<evidence type="ECO:0000256" key="2">
    <source>
        <dbReference type="ARBA" id="ARBA00022737"/>
    </source>
</evidence>
<organism evidence="4">
    <name type="scientific">viral metagenome</name>
    <dbReference type="NCBI Taxonomy" id="1070528"/>
    <lineage>
        <taxon>unclassified sequences</taxon>
        <taxon>metagenomes</taxon>
        <taxon>organismal metagenomes</taxon>
    </lineage>
</organism>
<dbReference type="InterPro" id="IPR001680">
    <property type="entry name" value="WD40_rpt"/>
</dbReference>
<keyword evidence="2" id="KW-0677">Repeat</keyword>
<dbReference type="Gene3D" id="2.130.10.10">
    <property type="entry name" value="YVTN repeat-like/Quinoprotein amine dehydrogenase"/>
    <property type="match status" value="3"/>
</dbReference>
<evidence type="ECO:0000313" key="4">
    <source>
        <dbReference type="EMBL" id="QHT12713.1"/>
    </source>
</evidence>
<dbReference type="InterPro" id="IPR011047">
    <property type="entry name" value="Quinoprotein_ADH-like_sf"/>
</dbReference>
<dbReference type="PROSITE" id="PS50082">
    <property type="entry name" value="WD_REPEATS_2"/>
    <property type="match status" value="2"/>
</dbReference>